<dbReference type="EMBL" id="AP004397">
    <property type="protein sequence ID" value="BAD05274.1"/>
    <property type="molecule type" value="Genomic_DNA"/>
</dbReference>
<dbReference type="AlphaFoldDB" id="Q6ZDI2"/>
<feature type="compositionally biased region" description="Basic and acidic residues" evidence="1">
    <location>
        <begin position="13"/>
        <end position="24"/>
    </location>
</feature>
<evidence type="ECO:0000256" key="1">
    <source>
        <dbReference type="SAM" id="MobiDB-lite"/>
    </source>
</evidence>
<accession>Q6ZDI2</accession>
<gene>
    <name evidence="2" type="primary">P0436B06.1</name>
</gene>
<organism evidence="2 3">
    <name type="scientific">Oryza sativa subsp. japonica</name>
    <name type="common">Rice</name>
    <dbReference type="NCBI Taxonomy" id="39947"/>
    <lineage>
        <taxon>Eukaryota</taxon>
        <taxon>Viridiplantae</taxon>
        <taxon>Streptophyta</taxon>
        <taxon>Embryophyta</taxon>
        <taxon>Tracheophyta</taxon>
        <taxon>Spermatophyta</taxon>
        <taxon>Magnoliopsida</taxon>
        <taxon>Liliopsida</taxon>
        <taxon>Poales</taxon>
        <taxon>Poaceae</taxon>
        <taxon>BOP clade</taxon>
        <taxon>Oryzoideae</taxon>
        <taxon>Oryzeae</taxon>
        <taxon>Oryzinae</taxon>
        <taxon>Oryza</taxon>
        <taxon>Oryza sativa</taxon>
    </lineage>
</organism>
<sequence length="73" mass="8081">MVAAGGATAAGQRGEKESDGRQKLAADTITNRRRRCGGIWEVKRWWWLAVIGGVTRAGTTADEVIRSRSFDRY</sequence>
<feature type="compositionally biased region" description="Low complexity" evidence="1">
    <location>
        <begin position="1"/>
        <end position="11"/>
    </location>
</feature>
<proteinExistence type="predicted"/>
<evidence type="ECO:0000313" key="3">
    <source>
        <dbReference type="Proteomes" id="UP000000763"/>
    </source>
</evidence>
<dbReference type="Proteomes" id="UP000000763">
    <property type="component" value="Chromosome 8"/>
</dbReference>
<reference evidence="3" key="2">
    <citation type="journal article" date="2008" name="Nucleic Acids Res.">
        <title>The rice annotation project database (RAP-DB): 2008 update.</title>
        <authorList>
            <consortium name="The rice annotation project (RAP)"/>
        </authorList>
    </citation>
    <scope>GENOME REANNOTATION</scope>
    <source>
        <strain evidence="3">cv. Nipponbare</strain>
    </source>
</reference>
<feature type="region of interest" description="Disordered" evidence="1">
    <location>
        <begin position="1"/>
        <end position="27"/>
    </location>
</feature>
<reference evidence="3" key="1">
    <citation type="journal article" date="2005" name="Nature">
        <title>The map-based sequence of the rice genome.</title>
        <authorList>
            <consortium name="International rice genome sequencing project (IRGSP)"/>
            <person name="Matsumoto T."/>
            <person name="Wu J."/>
            <person name="Kanamori H."/>
            <person name="Katayose Y."/>
            <person name="Fujisawa M."/>
            <person name="Namiki N."/>
            <person name="Mizuno H."/>
            <person name="Yamamoto K."/>
            <person name="Antonio B.A."/>
            <person name="Baba T."/>
            <person name="Sakata K."/>
            <person name="Nagamura Y."/>
            <person name="Aoki H."/>
            <person name="Arikawa K."/>
            <person name="Arita K."/>
            <person name="Bito T."/>
            <person name="Chiden Y."/>
            <person name="Fujitsuka N."/>
            <person name="Fukunaka R."/>
            <person name="Hamada M."/>
            <person name="Harada C."/>
            <person name="Hayashi A."/>
            <person name="Hijishita S."/>
            <person name="Honda M."/>
            <person name="Hosokawa S."/>
            <person name="Ichikawa Y."/>
            <person name="Idonuma A."/>
            <person name="Iijima M."/>
            <person name="Ikeda M."/>
            <person name="Ikeno M."/>
            <person name="Ito K."/>
            <person name="Ito S."/>
            <person name="Ito T."/>
            <person name="Ito Y."/>
            <person name="Ito Y."/>
            <person name="Iwabuchi A."/>
            <person name="Kamiya K."/>
            <person name="Karasawa W."/>
            <person name="Kurita K."/>
            <person name="Katagiri S."/>
            <person name="Kikuta A."/>
            <person name="Kobayashi H."/>
            <person name="Kobayashi N."/>
            <person name="Machita K."/>
            <person name="Maehara T."/>
            <person name="Masukawa M."/>
            <person name="Mizubayashi T."/>
            <person name="Mukai Y."/>
            <person name="Nagasaki H."/>
            <person name="Nagata Y."/>
            <person name="Naito S."/>
            <person name="Nakashima M."/>
            <person name="Nakama Y."/>
            <person name="Nakamichi Y."/>
            <person name="Nakamura M."/>
            <person name="Meguro A."/>
            <person name="Negishi M."/>
            <person name="Ohta I."/>
            <person name="Ohta T."/>
            <person name="Okamoto M."/>
            <person name="Ono N."/>
            <person name="Saji S."/>
            <person name="Sakaguchi M."/>
            <person name="Sakai K."/>
            <person name="Shibata M."/>
            <person name="Shimokawa T."/>
            <person name="Song J."/>
            <person name="Takazaki Y."/>
            <person name="Terasawa K."/>
            <person name="Tsugane M."/>
            <person name="Tsuji K."/>
            <person name="Ueda S."/>
            <person name="Waki K."/>
            <person name="Yamagata H."/>
            <person name="Yamamoto M."/>
            <person name="Yamamoto S."/>
            <person name="Yamane H."/>
            <person name="Yoshiki S."/>
            <person name="Yoshihara R."/>
            <person name="Yukawa K."/>
            <person name="Zhong H."/>
            <person name="Yano M."/>
            <person name="Yuan Q."/>
            <person name="Ouyang S."/>
            <person name="Liu J."/>
            <person name="Jones K.M."/>
            <person name="Gansberger K."/>
            <person name="Moffat K."/>
            <person name="Hill J."/>
            <person name="Bera J."/>
            <person name="Fadrosh D."/>
            <person name="Jin S."/>
            <person name="Johri S."/>
            <person name="Kim M."/>
            <person name="Overton L."/>
            <person name="Reardon M."/>
            <person name="Tsitrin T."/>
            <person name="Vuong H."/>
            <person name="Weaver B."/>
            <person name="Ciecko A."/>
            <person name="Tallon L."/>
            <person name="Jackson J."/>
            <person name="Pai G."/>
            <person name="Aken S.V."/>
            <person name="Utterback T."/>
            <person name="Reidmuller S."/>
            <person name="Feldblyum T."/>
            <person name="Hsiao J."/>
            <person name="Zismann V."/>
            <person name="Iobst S."/>
            <person name="de Vazeille A.R."/>
            <person name="Buell C.R."/>
            <person name="Ying K."/>
            <person name="Li Y."/>
            <person name="Lu T."/>
            <person name="Huang Y."/>
            <person name="Zhao Q."/>
            <person name="Feng Q."/>
            <person name="Zhang L."/>
            <person name="Zhu J."/>
            <person name="Weng Q."/>
            <person name="Mu J."/>
            <person name="Lu Y."/>
            <person name="Fan D."/>
            <person name="Liu Y."/>
            <person name="Guan J."/>
            <person name="Zhang Y."/>
            <person name="Yu S."/>
            <person name="Liu X."/>
            <person name="Zhang Y."/>
            <person name="Hong G."/>
            <person name="Han B."/>
            <person name="Choisne N."/>
            <person name="Demange N."/>
            <person name="Orjeda G."/>
            <person name="Samain S."/>
            <person name="Cattolico L."/>
            <person name="Pelletier E."/>
            <person name="Couloux A."/>
            <person name="Segurens B."/>
            <person name="Wincker P."/>
            <person name="D'Hont A."/>
            <person name="Scarpelli C."/>
            <person name="Weissenbach J."/>
            <person name="Salanoubat M."/>
            <person name="Quetier F."/>
            <person name="Yu Y."/>
            <person name="Kim H.R."/>
            <person name="Rambo T."/>
            <person name="Currie J."/>
            <person name="Collura K."/>
            <person name="Luo M."/>
            <person name="Yang T."/>
            <person name="Ammiraju J.S.S."/>
            <person name="Engler F."/>
            <person name="Soderlund C."/>
            <person name="Wing R.A."/>
            <person name="Palmer L.E."/>
            <person name="de la Bastide M."/>
            <person name="Spiegel L."/>
            <person name="Nascimento L."/>
            <person name="Zutavern T."/>
            <person name="O'Shaughnessy A."/>
            <person name="Dike S."/>
            <person name="Dedhia N."/>
            <person name="Preston R."/>
            <person name="Balija V."/>
            <person name="McCombie W.R."/>
            <person name="Chow T."/>
            <person name="Chen H."/>
            <person name="Chung M."/>
            <person name="Chen C."/>
            <person name="Shaw J."/>
            <person name="Wu H."/>
            <person name="Hsiao K."/>
            <person name="Chao Y."/>
            <person name="Chu M."/>
            <person name="Cheng C."/>
            <person name="Hour A."/>
            <person name="Lee P."/>
            <person name="Lin S."/>
            <person name="Lin Y."/>
            <person name="Liou J."/>
            <person name="Liu S."/>
            <person name="Hsing Y."/>
            <person name="Raghuvanshi S."/>
            <person name="Mohanty A."/>
            <person name="Bharti A.K."/>
            <person name="Gaur A."/>
            <person name="Gupta V."/>
            <person name="Kumar D."/>
            <person name="Ravi V."/>
            <person name="Vij S."/>
            <person name="Kapur A."/>
            <person name="Khurana P."/>
            <person name="Khurana P."/>
            <person name="Khurana J.P."/>
            <person name="Tyagi A.K."/>
            <person name="Gaikwad K."/>
            <person name="Singh A."/>
            <person name="Dalal V."/>
            <person name="Srivastava S."/>
            <person name="Dixit A."/>
            <person name="Pal A.K."/>
            <person name="Ghazi I.A."/>
            <person name="Yadav M."/>
            <person name="Pandit A."/>
            <person name="Bhargava A."/>
            <person name="Sureshbabu K."/>
            <person name="Batra K."/>
            <person name="Sharma T.R."/>
            <person name="Mohapatra T."/>
            <person name="Singh N.K."/>
            <person name="Messing J."/>
            <person name="Nelson A.B."/>
            <person name="Fuks G."/>
            <person name="Kavchok S."/>
            <person name="Keizer G."/>
            <person name="Linton E."/>
            <person name="Llaca V."/>
            <person name="Song R."/>
            <person name="Tanyolac B."/>
            <person name="Young S."/>
            <person name="Ho-Il K."/>
            <person name="Hahn J.H."/>
            <person name="Sangsakoo G."/>
            <person name="Vanavichit A."/>
            <person name="de Mattos Luiz.A.T."/>
            <person name="Zimmer P.D."/>
            <person name="Malone G."/>
            <person name="Dellagostin O."/>
            <person name="de Oliveira A.C."/>
            <person name="Bevan M."/>
            <person name="Bancroft I."/>
            <person name="Minx P."/>
            <person name="Cordum H."/>
            <person name="Wilson R."/>
            <person name="Cheng Z."/>
            <person name="Jin W."/>
            <person name="Jiang J."/>
            <person name="Leong S.A."/>
            <person name="Iwama H."/>
            <person name="Gojobori T."/>
            <person name="Itoh T."/>
            <person name="Niimura Y."/>
            <person name="Fujii Y."/>
            <person name="Habara T."/>
            <person name="Sakai H."/>
            <person name="Sato Y."/>
            <person name="Wilson G."/>
            <person name="Kumar K."/>
            <person name="McCouch S."/>
            <person name="Juretic N."/>
            <person name="Hoen D."/>
            <person name="Wright S."/>
            <person name="Bruskiewich R."/>
            <person name="Bureau T."/>
            <person name="Miyao A."/>
            <person name="Hirochika H."/>
            <person name="Nishikawa T."/>
            <person name="Kadowaki K."/>
            <person name="Sugiura M."/>
            <person name="Burr B."/>
            <person name="Sasaki T."/>
        </authorList>
    </citation>
    <scope>NUCLEOTIDE SEQUENCE [LARGE SCALE GENOMIC DNA]</scope>
    <source>
        <strain evidence="3">cv. Nipponbare</strain>
    </source>
</reference>
<protein>
    <submittedName>
        <fullName evidence="2">Uncharacterized protein</fullName>
    </submittedName>
</protein>
<name>Q6ZDI2_ORYSJ</name>
<evidence type="ECO:0000313" key="2">
    <source>
        <dbReference type="EMBL" id="BAD05274.1"/>
    </source>
</evidence>